<evidence type="ECO:0000313" key="6">
    <source>
        <dbReference type="Proteomes" id="UP000056255"/>
    </source>
</evidence>
<dbReference type="EMBL" id="CP012173">
    <property type="protein sequence ID" value="AKV76064.1"/>
    <property type="molecule type" value="Genomic_DNA"/>
</dbReference>
<evidence type="ECO:0000313" key="3">
    <source>
        <dbReference type="EMBL" id="AKV78315.1"/>
    </source>
</evidence>
<evidence type="ECO:0000313" key="2">
    <source>
        <dbReference type="EMBL" id="AKV76064.1"/>
    </source>
</evidence>
<evidence type="ECO:0000313" key="7">
    <source>
        <dbReference type="Proteomes" id="UP000061362"/>
    </source>
</evidence>
<dbReference type="EMBL" id="CP012175">
    <property type="protein sequence ID" value="AKV80560.1"/>
    <property type="molecule type" value="Genomic_DNA"/>
</dbReference>
<dbReference type="EMBL" id="CP012176">
    <property type="protein sequence ID" value="AKV82807.1"/>
    <property type="molecule type" value="Genomic_DNA"/>
</dbReference>
<evidence type="ECO:0000313" key="10">
    <source>
        <dbReference type="Proteomes" id="UP000068832"/>
    </source>
</evidence>
<dbReference type="Proteomes" id="UP000062398">
    <property type="component" value="Chromosome"/>
</dbReference>
<dbReference type="Proteomes" id="UP000056255">
    <property type="component" value="Chromosome"/>
</dbReference>
<organism evidence="1 10">
    <name type="scientific">Metallosphaera sedula</name>
    <dbReference type="NCBI Taxonomy" id="43687"/>
    <lineage>
        <taxon>Archaea</taxon>
        <taxon>Thermoproteota</taxon>
        <taxon>Thermoprotei</taxon>
        <taxon>Sulfolobales</taxon>
        <taxon>Sulfolobaceae</taxon>
        <taxon>Metallosphaera</taxon>
    </lineage>
</organism>
<evidence type="ECO:0000313" key="8">
    <source>
        <dbReference type="Proteomes" id="UP000062398"/>
    </source>
</evidence>
<gene>
    <name evidence="1" type="ORF">MsedA_0736</name>
    <name evidence="2" type="ORF">MsedB_0736</name>
    <name evidence="3" type="ORF">MsedC_0735</name>
    <name evidence="4" type="ORF">MsedD_0736</name>
    <name evidence="5" type="ORF">MsedE_0736</name>
</gene>
<dbReference type="AlphaFoldDB" id="A0A0K1SGY2"/>
<evidence type="ECO:0000313" key="4">
    <source>
        <dbReference type="EMBL" id="AKV80560.1"/>
    </source>
</evidence>
<evidence type="ECO:0000313" key="9">
    <source>
        <dbReference type="Proteomes" id="UP000062475"/>
    </source>
</evidence>
<dbReference type="PATRIC" id="fig|43687.5.peg.739"/>
<reference evidence="7 8" key="1">
    <citation type="journal article" date="2015" name="Genome Announc.">
        <title>Complete Genome Sequences of Evolved Arsenate-Resistant Metallosphaera sedula Strains.</title>
        <authorList>
            <person name="Ai C."/>
            <person name="McCarthy S."/>
            <person name="Schackwitz W."/>
            <person name="Martin J."/>
            <person name="Lipzen A."/>
            <person name="Blum P."/>
        </authorList>
    </citation>
    <scope>NUCLEOTIDE SEQUENCE [LARGE SCALE GENOMIC DNA]</scope>
    <source>
        <strain evidence="3 8">ARS120-1</strain>
        <strain evidence="4 7">ARS120-2</strain>
        <strain evidence="1 10">ARS50-1</strain>
        <strain evidence="2 9">ARS50-2</strain>
    </source>
</reference>
<reference evidence="5 6" key="2">
    <citation type="submission" date="2015-07" db="EMBL/GenBank/DDBJ databases">
        <title>Physiological, transcriptional responses and genome re-sequencing of acid resistant extremely thermoacidophilic Metallosphaera sedula SARC-M1.</title>
        <authorList>
            <person name="Ai C."/>
            <person name="McCarthy S."/>
            <person name="Eckrich V."/>
            <person name="Rudrappa D."/>
            <person name="Qiu G."/>
            <person name="Blum P."/>
        </authorList>
    </citation>
    <scope>NUCLEOTIDE SEQUENCE [LARGE SCALE GENOMIC DNA]</scope>
    <source>
        <strain evidence="5 6">SARC-M1</strain>
    </source>
</reference>
<dbReference type="EMBL" id="CP012172">
    <property type="protein sequence ID" value="AKV73823.1"/>
    <property type="molecule type" value="Genomic_DNA"/>
</dbReference>
<dbReference type="GeneID" id="5103760"/>
<name>A0A0K1SGY2_9CREN</name>
<evidence type="ECO:0000313" key="1">
    <source>
        <dbReference type="EMBL" id="AKV73823.1"/>
    </source>
</evidence>
<sequence>MSILQVISDPKVPKVKCSLIDSTGTERSIMTIFLQDNGIHVHKELENDHYIIPPVPQIGALIREVIEEVAEELNANAIVFRYGDEEAEEVDDLVLSDAWYDIERLALAASKHAALSEEIDAKVILGIIKFSSFIYAATAIRKEDTFPLLQIYMDASTDLPLIKIYNELGQLVEERREKVEDFETYVKSLVSSEDMTVIYRESAMDIPSPKEITTEDGSKYYVAVLFKYFLGFLPSSSVTEVTSRKIPVKGKRKLVKTLRALLYLEKLSEEGGVEIVIGSHAVPLNQLLDELSKLSERAKATLTRRKLMYEPEKVFEEPLVRELRNYKPEYSSGDVYLGIRVIPVGFIVVARNKEEFDHAIQRISNGPTSDGYEILDELVKKSVSGYFIGYLMTLEEALIIYTDITSELMRSDK</sequence>
<dbReference type="Proteomes" id="UP000068832">
    <property type="component" value="Chromosome"/>
</dbReference>
<proteinExistence type="predicted"/>
<evidence type="ECO:0000313" key="5">
    <source>
        <dbReference type="EMBL" id="AKV82807.1"/>
    </source>
</evidence>
<dbReference type="RefSeq" id="WP_048059998.1">
    <property type="nucleotide sequence ID" value="NZ_CP012174.1"/>
</dbReference>
<accession>A0A0K1SGY2</accession>
<dbReference type="EMBL" id="CP012174">
    <property type="protein sequence ID" value="AKV78315.1"/>
    <property type="molecule type" value="Genomic_DNA"/>
</dbReference>
<protein>
    <submittedName>
        <fullName evidence="1">Uncharacterized protein</fullName>
    </submittedName>
</protein>
<dbReference type="OrthoDB" id="33779at2157"/>
<dbReference type="Proteomes" id="UP000061362">
    <property type="component" value="Chromosome"/>
</dbReference>
<dbReference type="Proteomes" id="UP000062475">
    <property type="component" value="Chromosome"/>
</dbReference>